<evidence type="ECO:0000256" key="1">
    <source>
        <dbReference type="ARBA" id="ARBA00004442"/>
    </source>
</evidence>
<dbReference type="InterPro" id="IPR011042">
    <property type="entry name" value="6-blade_b-propeller_TolB-like"/>
</dbReference>
<name>A0A6M0CEW2_9FLAO</name>
<dbReference type="InterPro" id="IPR006664">
    <property type="entry name" value="OMP_bac"/>
</dbReference>
<dbReference type="SUPFAM" id="SSF48452">
    <property type="entry name" value="TPR-like"/>
    <property type="match status" value="1"/>
</dbReference>
<accession>A0A6M0CEW2</accession>
<keyword evidence="2 4" id="KW-0472">Membrane</keyword>
<feature type="domain" description="OmpA-like" evidence="5">
    <location>
        <begin position="511"/>
        <end position="632"/>
    </location>
</feature>
<evidence type="ECO:0000256" key="3">
    <source>
        <dbReference type="ARBA" id="ARBA00023237"/>
    </source>
</evidence>
<dbReference type="InterPro" id="IPR011990">
    <property type="entry name" value="TPR-like_helical_dom_sf"/>
</dbReference>
<dbReference type="InterPro" id="IPR006665">
    <property type="entry name" value="OmpA-like"/>
</dbReference>
<dbReference type="Gene3D" id="2.120.10.30">
    <property type="entry name" value="TolB, C-terminal domain"/>
    <property type="match status" value="1"/>
</dbReference>
<dbReference type="GO" id="GO:0009279">
    <property type="term" value="C:cell outer membrane"/>
    <property type="evidence" value="ECO:0007669"/>
    <property type="project" value="UniProtKB-SubCell"/>
</dbReference>
<evidence type="ECO:0000313" key="6">
    <source>
        <dbReference type="EMBL" id="NER16365.1"/>
    </source>
</evidence>
<dbReference type="SUPFAM" id="SSF82171">
    <property type="entry name" value="DPP6 N-terminal domain-like"/>
    <property type="match status" value="1"/>
</dbReference>
<dbReference type="SUPFAM" id="SSF103088">
    <property type="entry name" value="OmpA-like"/>
    <property type="match status" value="1"/>
</dbReference>
<comment type="subcellular location">
    <subcellularLocation>
        <location evidence="1">Cell outer membrane</location>
    </subcellularLocation>
</comment>
<proteinExistence type="predicted"/>
<comment type="caution">
    <text evidence="6">The sequence shown here is derived from an EMBL/GenBank/DDBJ whole genome shotgun (WGS) entry which is preliminary data.</text>
</comment>
<evidence type="ECO:0000313" key="7">
    <source>
        <dbReference type="Proteomes" id="UP000474296"/>
    </source>
</evidence>
<dbReference type="Proteomes" id="UP000474296">
    <property type="component" value="Unassembled WGS sequence"/>
</dbReference>
<keyword evidence="7" id="KW-1185">Reference proteome</keyword>
<dbReference type="PANTHER" id="PTHR30329:SF21">
    <property type="entry name" value="LIPOPROTEIN YIAD-RELATED"/>
    <property type="match status" value="1"/>
</dbReference>
<keyword evidence="3" id="KW-0998">Cell outer membrane</keyword>
<organism evidence="6 7">
    <name type="scientific">Spongiivirga citrea</name>
    <dbReference type="NCBI Taxonomy" id="1481457"/>
    <lineage>
        <taxon>Bacteria</taxon>
        <taxon>Pseudomonadati</taxon>
        <taxon>Bacteroidota</taxon>
        <taxon>Flavobacteriia</taxon>
        <taxon>Flavobacteriales</taxon>
        <taxon>Flavobacteriaceae</taxon>
        <taxon>Spongiivirga</taxon>
    </lineage>
</organism>
<dbReference type="SUPFAM" id="SSF49478">
    <property type="entry name" value="Cna protein B-type domain"/>
    <property type="match status" value="1"/>
</dbReference>
<dbReference type="Gene3D" id="3.30.1330.60">
    <property type="entry name" value="OmpA-like domain"/>
    <property type="match status" value="1"/>
</dbReference>
<evidence type="ECO:0000256" key="4">
    <source>
        <dbReference type="PROSITE-ProRule" id="PRU00473"/>
    </source>
</evidence>
<reference evidence="6 7" key="1">
    <citation type="submission" date="2020-01" db="EMBL/GenBank/DDBJ databases">
        <title>Spongiivirga citrea KCTC 32990T.</title>
        <authorList>
            <person name="Wang G."/>
        </authorList>
    </citation>
    <scope>NUCLEOTIDE SEQUENCE [LARGE SCALE GENOMIC DNA]</scope>
    <source>
        <strain evidence="6 7">KCTC 32990</strain>
    </source>
</reference>
<dbReference type="Gene3D" id="2.60.40.1120">
    <property type="entry name" value="Carboxypeptidase-like, regulatory domain"/>
    <property type="match status" value="1"/>
</dbReference>
<dbReference type="RefSeq" id="WP_164029640.1">
    <property type="nucleotide sequence ID" value="NZ_JAABOQ010000002.1"/>
</dbReference>
<protein>
    <submittedName>
        <fullName evidence="6">OmpA family protein</fullName>
    </submittedName>
</protein>
<dbReference type="InterPro" id="IPR036737">
    <property type="entry name" value="OmpA-like_sf"/>
</dbReference>
<evidence type="ECO:0000256" key="2">
    <source>
        <dbReference type="ARBA" id="ARBA00023136"/>
    </source>
</evidence>
<dbReference type="PANTHER" id="PTHR30329">
    <property type="entry name" value="STATOR ELEMENT OF FLAGELLAR MOTOR COMPLEX"/>
    <property type="match status" value="1"/>
</dbReference>
<dbReference type="Gene3D" id="1.25.40.10">
    <property type="entry name" value="Tetratricopeptide repeat domain"/>
    <property type="match status" value="1"/>
</dbReference>
<dbReference type="InterPro" id="IPR050330">
    <property type="entry name" value="Bact_OuterMem_StrucFunc"/>
</dbReference>
<dbReference type="EMBL" id="JAABOQ010000002">
    <property type="protein sequence ID" value="NER16365.1"/>
    <property type="molecule type" value="Genomic_DNA"/>
</dbReference>
<dbReference type="Pfam" id="PF07676">
    <property type="entry name" value="PD40"/>
    <property type="match status" value="3"/>
</dbReference>
<dbReference type="InterPro" id="IPR011659">
    <property type="entry name" value="WD40"/>
</dbReference>
<gene>
    <name evidence="6" type="ORF">GWK10_04045</name>
</gene>
<dbReference type="PRINTS" id="PR01021">
    <property type="entry name" value="OMPADOMAIN"/>
</dbReference>
<dbReference type="CDD" id="cd07185">
    <property type="entry name" value="OmpA_C-like"/>
    <property type="match status" value="1"/>
</dbReference>
<sequence length="632" mass="71447">MIKRILILILVLVQTAMFAQSKLMQKADIYFANYSYAGAIPLYEKHLKKNSAEVDAIKKLADSYFLTGNFSRAEFWYEKLMIYRDQVENIEDYMFRYSQSLKAFRQYKKADEWMEELGKINPEDRRYQLYKGNPQYLEIIEMNSDRFIAVNSPFNSRYNDFSPTFFNNDILFSSSMAEKSARKVRSGWSNQPFLNLYVYSNGKLSTLKGDVNGSGHESSAALSPDGTTLYFTRSTNSINTGKGILKIYMAKLQGSQWKNITEVSFNSEDFSTAHPTIDKTGKRLFFASNREGGFGESDLYEVEILGDGIFGEPKNLGPAINTEGRESFPFISSTNRLYFSSNGHPGLGMMDVFTCDFEKPNFQVYNIGEPVNSTKDDITFIVNEADKNGYFASNRDFGKGAYDIYQFNRKEQLRTDCESVVIGSIVGADQKNLIKNATVTLKDLNGNVLGSSKSDGSGSFSIPTSCFVGQQEVIVERDGYEKSVTTIKVSIKTPEVETQITLNEVAPLLYKDLITTMNLAPVTFGDKNTKLNEDSLSVIDAVVKVLQDNPSVSINIRSHTDLRRNYTFNLSLSRKRANVIKNYIVRKGISSDRLLTEGMGEIELKVNCGFKVRCSEEIHKQNRRIEFVVVSK</sequence>
<dbReference type="Pfam" id="PF00691">
    <property type="entry name" value="OmpA"/>
    <property type="match status" value="1"/>
</dbReference>
<evidence type="ECO:0000259" key="5">
    <source>
        <dbReference type="PROSITE" id="PS51123"/>
    </source>
</evidence>
<dbReference type="PROSITE" id="PS51123">
    <property type="entry name" value="OMPA_2"/>
    <property type="match status" value="1"/>
</dbReference>
<dbReference type="AlphaFoldDB" id="A0A6M0CEW2"/>